<dbReference type="GeneID" id="90075777"/>
<dbReference type="AlphaFoldDB" id="A0AAV5QTA6"/>
<protein>
    <submittedName>
        <fullName evidence="4">H(+)-transporting V1 sector ATPase subunit E</fullName>
    </submittedName>
</protein>
<dbReference type="GO" id="GO:0046961">
    <property type="term" value="F:proton-transporting ATPase activity, rotational mechanism"/>
    <property type="evidence" value="ECO:0007669"/>
    <property type="project" value="InterPro"/>
</dbReference>
<dbReference type="Proteomes" id="UP001360560">
    <property type="component" value="Unassembled WGS sequence"/>
</dbReference>
<dbReference type="Gene3D" id="6.10.250.1620">
    <property type="match status" value="1"/>
</dbReference>
<sequence length="230" mass="26235">MPSSHALSDDQVSHELFKMEAFIKKEAEEKAKEIRLKADEEYEIEKSNIVRSEISSIDKLFEQKLKKSELAQQITKSTIVNKTRLKILAERESILNEIYASTETQLKASVKDAKAYKEVMIKLVEEGLYTLLEPKVSLKIRKGDTELVKEILPTVTEVFEKTAKFPVEILIKEDEYLDDALIGGVIIVNGTGKIEVNNTLEERLHLLSETALPSIRLELFGPSHTRKFFE</sequence>
<organism evidence="4 5">
    <name type="scientific">Saccharomycopsis crataegensis</name>
    <dbReference type="NCBI Taxonomy" id="43959"/>
    <lineage>
        <taxon>Eukaryota</taxon>
        <taxon>Fungi</taxon>
        <taxon>Dikarya</taxon>
        <taxon>Ascomycota</taxon>
        <taxon>Saccharomycotina</taxon>
        <taxon>Saccharomycetes</taxon>
        <taxon>Saccharomycopsidaceae</taxon>
        <taxon>Saccharomycopsis</taxon>
    </lineage>
</organism>
<dbReference type="InterPro" id="IPR002842">
    <property type="entry name" value="ATPase_V1_Esu"/>
</dbReference>
<dbReference type="RefSeq" id="XP_064854798.1">
    <property type="nucleotide sequence ID" value="XM_064998726.1"/>
</dbReference>
<evidence type="ECO:0000313" key="4">
    <source>
        <dbReference type="EMBL" id="GMM37802.1"/>
    </source>
</evidence>
<reference evidence="4 5" key="1">
    <citation type="journal article" date="2023" name="Elife">
        <title>Identification of key yeast species and microbe-microbe interactions impacting larval growth of Drosophila in the wild.</title>
        <authorList>
            <person name="Mure A."/>
            <person name="Sugiura Y."/>
            <person name="Maeda R."/>
            <person name="Honda K."/>
            <person name="Sakurai N."/>
            <person name="Takahashi Y."/>
            <person name="Watada M."/>
            <person name="Katoh T."/>
            <person name="Gotoh A."/>
            <person name="Gotoh Y."/>
            <person name="Taniguchi I."/>
            <person name="Nakamura K."/>
            <person name="Hayashi T."/>
            <person name="Katayama T."/>
            <person name="Uemura T."/>
            <person name="Hattori Y."/>
        </authorList>
    </citation>
    <scope>NUCLEOTIDE SEQUENCE [LARGE SCALE GENOMIC DNA]</scope>
    <source>
        <strain evidence="4 5">SC-9</strain>
    </source>
</reference>
<proteinExistence type="inferred from homology"/>
<dbReference type="PANTHER" id="PTHR45715">
    <property type="entry name" value="ATPASE H+-TRANSPORTING V1 SUBUNIT E1A-RELATED"/>
    <property type="match status" value="1"/>
</dbReference>
<evidence type="ECO:0000256" key="2">
    <source>
        <dbReference type="ARBA" id="ARBA00022448"/>
    </source>
</evidence>
<dbReference type="EMBL" id="BTFZ01000012">
    <property type="protein sequence ID" value="GMM37802.1"/>
    <property type="molecule type" value="Genomic_DNA"/>
</dbReference>
<comment type="caution">
    <text evidence="4">The sequence shown here is derived from an EMBL/GenBank/DDBJ whole genome shotgun (WGS) entry which is preliminary data.</text>
</comment>
<keyword evidence="2" id="KW-0813">Transport</keyword>
<evidence type="ECO:0000313" key="5">
    <source>
        <dbReference type="Proteomes" id="UP001360560"/>
    </source>
</evidence>
<dbReference type="HAMAP" id="MF_00311">
    <property type="entry name" value="ATP_synth_E_arch"/>
    <property type="match status" value="1"/>
</dbReference>
<dbReference type="Gene3D" id="3.30.2320.30">
    <property type="entry name" value="ATP synthase, E subunit, C-terminal"/>
    <property type="match status" value="1"/>
</dbReference>
<evidence type="ECO:0000256" key="3">
    <source>
        <dbReference type="ARBA" id="ARBA00023065"/>
    </source>
</evidence>
<keyword evidence="5" id="KW-1185">Reference proteome</keyword>
<gene>
    <name evidence="4" type="ORF">DASC09_051270</name>
</gene>
<dbReference type="InterPro" id="IPR038495">
    <property type="entry name" value="ATPase_E_C"/>
</dbReference>
<comment type="similarity">
    <text evidence="1">Belongs to the V-ATPase E subunit family.</text>
</comment>
<keyword evidence="3" id="KW-0406">Ion transport</keyword>
<dbReference type="GO" id="GO:0033178">
    <property type="term" value="C:proton-transporting two-sector ATPase complex, catalytic domain"/>
    <property type="evidence" value="ECO:0007669"/>
    <property type="project" value="InterPro"/>
</dbReference>
<accession>A0AAV5QTA6</accession>
<dbReference type="Pfam" id="PF01991">
    <property type="entry name" value="vATP-synt_E"/>
    <property type="match status" value="1"/>
</dbReference>
<dbReference type="SUPFAM" id="SSF160527">
    <property type="entry name" value="V-type ATPase subunit E-like"/>
    <property type="match status" value="1"/>
</dbReference>
<name>A0AAV5QTA6_9ASCO</name>
<evidence type="ECO:0000256" key="1">
    <source>
        <dbReference type="ARBA" id="ARBA00005901"/>
    </source>
</evidence>